<dbReference type="Proteomes" id="UP001221757">
    <property type="component" value="Unassembled WGS sequence"/>
</dbReference>
<feature type="region of interest" description="Disordered" evidence="1">
    <location>
        <begin position="68"/>
        <end position="183"/>
    </location>
</feature>
<sequence length="183" mass="20188">MMRSQFVQPNATAFPTFNITINDTLQIWGYYGQQGPHVHCTQSTVFSINAVESGPNNFEAFQQIENNPGADNAAEDRAAAGAARRPRPRDSSRSSRSTASSLSGHRPRCDVLPHAPRRVAHQPAQAPVHEYQRQRGPALRRASVRGHKGASWGETPLTHRPYSDPHEPVSRPVRRSVSLLGVL</sequence>
<protein>
    <submittedName>
        <fullName evidence="2">Uncharacterized protein</fullName>
    </submittedName>
</protein>
<evidence type="ECO:0000256" key="1">
    <source>
        <dbReference type="SAM" id="MobiDB-lite"/>
    </source>
</evidence>
<evidence type="ECO:0000313" key="2">
    <source>
        <dbReference type="EMBL" id="KAJ7692055.1"/>
    </source>
</evidence>
<evidence type="ECO:0000313" key="3">
    <source>
        <dbReference type="Proteomes" id="UP001221757"/>
    </source>
</evidence>
<accession>A0AAD7DHR7</accession>
<keyword evidence="3" id="KW-1185">Reference proteome</keyword>
<organism evidence="2 3">
    <name type="scientific">Mycena rosella</name>
    <name type="common">Pink bonnet</name>
    <name type="synonym">Agaricus rosellus</name>
    <dbReference type="NCBI Taxonomy" id="1033263"/>
    <lineage>
        <taxon>Eukaryota</taxon>
        <taxon>Fungi</taxon>
        <taxon>Dikarya</taxon>
        <taxon>Basidiomycota</taxon>
        <taxon>Agaricomycotina</taxon>
        <taxon>Agaricomycetes</taxon>
        <taxon>Agaricomycetidae</taxon>
        <taxon>Agaricales</taxon>
        <taxon>Marasmiineae</taxon>
        <taxon>Mycenaceae</taxon>
        <taxon>Mycena</taxon>
    </lineage>
</organism>
<dbReference type="AlphaFoldDB" id="A0AAD7DHR7"/>
<proteinExistence type="predicted"/>
<comment type="caution">
    <text evidence="2">The sequence shown here is derived from an EMBL/GenBank/DDBJ whole genome shotgun (WGS) entry which is preliminary data.</text>
</comment>
<dbReference type="EMBL" id="JARKIE010000054">
    <property type="protein sequence ID" value="KAJ7692055.1"/>
    <property type="molecule type" value="Genomic_DNA"/>
</dbReference>
<feature type="compositionally biased region" description="Low complexity" evidence="1">
    <location>
        <begin position="94"/>
        <end position="104"/>
    </location>
</feature>
<reference evidence="2" key="1">
    <citation type="submission" date="2023-03" db="EMBL/GenBank/DDBJ databases">
        <title>Massive genome expansion in bonnet fungi (Mycena s.s.) driven by repeated elements and novel gene families across ecological guilds.</title>
        <authorList>
            <consortium name="Lawrence Berkeley National Laboratory"/>
            <person name="Harder C.B."/>
            <person name="Miyauchi S."/>
            <person name="Viragh M."/>
            <person name="Kuo A."/>
            <person name="Thoen E."/>
            <person name="Andreopoulos B."/>
            <person name="Lu D."/>
            <person name="Skrede I."/>
            <person name="Drula E."/>
            <person name="Henrissat B."/>
            <person name="Morin E."/>
            <person name="Kohler A."/>
            <person name="Barry K."/>
            <person name="LaButti K."/>
            <person name="Morin E."/>
            <person name="Salamov A."/>
            <person name="Lipzen A."/>
            <person name="Mereny Z."/>
            <person name="Hegedus B."/>
            <person name="Baldrian P."/>
            <person name="Stursova M."/>
            <person name="Weitz H."/>
            <person name="Taylor A."/>
            <person name="Grigoriev I.V."/>
            <person name="Nagy L.G."/>
            <person name="Martin F."/>
            <person name="Kauserud H."/>
        </authorList>
    </citation>
    <scope>NUCLEOTIDE SEQUENCE</scope>
    <source>
        <strain evidence="2">CBHHK067</strain>
    </source>
</reference>
<name>A0AAD7DHR7_MYCRO</name>
<gene>
    <name evidence="2" type="ORF">B0H17DRAFT_1284525</name>
</gene>